<evidence type="ECO:0000256" key="2">
    <source>
        <dbReference type="ARBA" id="ARBA00005581"/>
    </source>
</evidence>
<dbReference type="AlphaFoldDB" id="A0A2A2JDZ7"/>
<proteinExistence type="inferred from homology"/>
<keyword evidence="5 6" id="KW-0732">Signal</keyword>
<evidence type="ECO:0008006" key="9">
    <source>
        <dbReference type="Google" id="ProtNLM"/>
    </source>
</evidence>
<accession>A0A2A2JDZ7</accession>
<dbReference type="Proteomes" id="UP000218231">
    <property type="component" value="Unassembled WGS sequence"/>
</dbReference>
<dbReference type="GO" id="GO:0005576">
    <property type="term" value="C:extracellular region"/>
    <property type="evidence" value="ECO:0007669"/>
    <property type="project" value="UniProtKB-SubCell"/>
</dbReference>
<comment type="similarity">
    <text evidence="2">Belongs to the plant self-incompatibility (S1) protein family.</text>
</comment>
<evidence type="ECO:0000256" key="4">
    <source>
        <dbReference type="ARBA" id="ARBA00022525"/>
    </source>
</evidence>
<evidence type="ECO:0000313" key="8">
    <source>
        <dbReference type="Proteomes" id="UP000218231"/>
    </source>
</evidence>
<comment type="caution">
    <text evidence="7">The sequence shown here is derived from an EMBL/GenBank/DDBJ whole genome shotgun (WGS) entry which is preliminary data.</text>
</comment>
<evidence type="ECO:0000256" key="5">
    <source>
        <dbReference type="ARBA" id="ARBA00022729"/>
    </source>
</evidence>
<protein>
    <recommendedName>
        <fullName evidence="9">S-protein homolog</fullName>
    </recommendedName>
</protein>
<evidence type="ECO:0000256" key="6">
    <source>
        <dbReference type="SAM" id="SignalP"/>
    </source>
</evidence>
<dbReference type="Pfam" id="PF05938">
    <property type="entry name" value="Self-incomp_S1"/>
    <property type="match status" value="1"/>
</dbReference>
<dbReference type="PANTHER" id="PTHR31232:SF18">
    <property type="entry name" value="S-PROTEIN HOMOLOG"/>
    <property type="match status" value="1"/>
</dbReference>
<feature type="signal peptide" evidence="6">
    <location>
        <begin position="1"/>
        <end position="20"/>
    </location>
</feature>
<sequence length="129" mass="14345">MACFQFGLICAFLMLAYASAATVKIQNSLGPGVTAKVNCASKDDTIEEKNLDDGQSFEWKFTPNLLGNTLYWCDVTTSDGKSKHWDVYKDGVNSCFSKDIDSSDRAWYMRGDGIYRGSMQGADLCRQHT</sequence>
<feature type="chain" id="PRO_5012516731" description="S-protein homolog" evidence="6">
    <location>
        <begin position="21"/>
        <end position="129"/>
    </location>
</feature>
<keyword evidence="4" id="KW-0964">Secreted</keyword>
<evidence type="ECO:0000256" key="3">
    <source>
        <dbReference type="ARBA" id="ARBA00022471"/>
    </source>
</evidence>
<dbReference type="InterPro" id="IPR010264">
    <property type="entry name" value="Self-incomp_S1"/>
</dbReference>
<comment type="subcellular location">
    <subcellularLocation>
        <location evidence="1">Secreted</location>
    </subcellularLocation>
</comment>
<name>A0A2A2JDZ7_9BILA</name>
<gene>
    <name evidence="7" type="ORF">WR25_25757</name>
</gene>
<dbReference type="OrthoDB" id="1938697at2759"/>
<evidence type="ECO:0000313" key="7">
    <source>
        <dbReference type="EMBL" id="PAV59809.1"/>
    </source>
</evidence>
<dbReference type="PANTHER" id="PTHR31232">
    <property type="match status" value="1"/>
</dbReference>
<organism evidence="7 8">
    <name type="scientific">Diploscapter pachys</name>
    <dbReference type="NCBI Taxonomy" id="2018661"/>
    <lineage>
        <taxon>Eukaryota</taxon>
        <taxon>Metazoa</taxon>
        <taxon>Ecdysozoa</taxon>
        <taxon>Nematoda</taxon>
        <taxon>Chromadorea</taxon>
        <taxon>Rhabditida</taxon>
        <taxon>Rhabditina</taxon>
        <taxon>Rhabditomorpha</taxon>
        <taxon>Rhabditoidea</taxon>
        <taxon>Rhabditidae</taxon>
        <taxon>Diploscapter</taxon>
    </lineage>
</organism>
<evidence type="ECO:0000256" key="1">
    <source>
        <dbReference type="ARBA" id="ARBA00004613"/>
    </source>
</evidence>
<keyword evidence="3" id="KW-0713">Self-incompatibility</keyword>
<dbReference type="EMBL" id="LIAE01010499">
    <property type="protein sequence ID" value="PAV59809.1"/>
    <property type="molecule type" value="Genomic_DNA"/>
</dbReference>
<reference evidence="7 8" key="1">
    <citation type="journal article" date="2017" name="Curr. Biol.">
        <title>Genome architecture and evolution of a unichromosomal asexual nematode.</title>
        <authorList>
            <person name="Fradin H."/>
            <person name="Zegar C."/>
            <person name="Gutwein M."/>
            <person name="Lucas J."/>
            <person name="Kovtun M."/>
            <person name="Corcoran D."/>
            <person name="Baugh L.R."/>
            <person name="Kiontke K."/>
            <person name="Gunsalus K."/>
            <person name="Fitch D.H."/>
            <person name="Piano F."/>
        </authorList>
    </citation>
    <scope>NUCLEOTIDE SEQUENCE [LARGE SCALE GENOMIC DNA]</scope>
    <source>
        <strain evidence="7">PF1309</strain>
    </source>
</reference>
<feature type="non-terminal residue" evidence="7">
    <location>
        <position position="129"/>
    </location>
</feature>
<dbReference type="GO" id="GO:0060320">
    <property type="term" value="P:rejection of self pollen"/>
    <property type="evidence" value="ECO:0007669"/>
    <property type="project" value="UniProtKB-KW"/>
</dbReference>
<keyword evidence="8" id="KW-1185">Reference proteome</keyword>